<evidence type="ECO:0000256" key="6">
    <source>
        <dbReference type="ARBA" id="ARBA00023136"/>
    </source>
</evidence>
<dbReference type="EMBL" id="JXSU01000007">
    <property type="protein sequence ID" value="KIS24158.1"/>
    <property type="molecule type" value="Genomic_DNA"/>
</dbReference>
<dbReference type="GO" id="GO:0042918">
    <property type="term" value="P:alkanesulfonate transmembrane transport"/>
    <property type="evidence" value="ECO:0007669"/>
    <property type="project" value="UniProtKB-ARBA"/>
</dbReference>
<organism evidence="9 10">
    <name type="scientific">Clostridium botulinum B2 450</name>
    <dbReference type="NCBI Taxonomy" id="1379739"/>
    <lineage>
        <taxon>Bacteria</taxon>
        <taxon>Bacillati</taxon>
        <taxon>Bacillota</taxon>
        <taxon>Clostridia</taxon>
        <taxon>Eubacteriales</taxon>
        <taxon>Clostridiaceae</taxon>
        <taxon>Clostridium</taxon>
    </lineage>
</organism>
<dbReference type="HOGENOM" id="CLU_046113_1_4_9"/>
<dbReference type="SUPFAM" id="SSF161098">
    <property type="entry name" value="MetI-like"/>
    <property type="match status" value="1"/>
</dbReference>
<dbReference type="OrthoDB" id="9796361at2"/>
<dbReference type="InterPro" id="IPR000515">
    <property type="entry name" value="MetI-like"/>
</dbReference>
<name>A0A0D1A044_CLOBO</name>
<sequence length="256" mass="28221">MEMVSKLKKHLVITIILIIWSIGSILKWWNPYILPTPKEVIVSLGELIKSGALIKHIAISTLRVFEGFFITICLAIPLGILFGVNKSIYDYFKNLLGFLRHTPPLALVPLLILWFGIGEKSKIIIIVLASFFPVLLNTISGVESCSKKLIEVGQTFNLSKINIFKKIIIPWALPNILVGMRLGIGYSWRAIIGAEMVAASSGLGYLILDGQQLSRSAVVIVGILSIGILGTVCDWVFGLLTNKFNYAQEVNNNEGV</sequence>
<feature type="transmembrane region" description="Helical" evidence="7">
    <location>
        <begin position="217"/>
        <end position="237"/>
    </location>
</feature>
<feature type="transmembrane region" description="Helical" evidence="7">
    <location>
        <begin position="97"/>
        <end position="117"/>
    </location>
</feature>
<comment type="caution">
    <text evidence="9">The sequence shown here is derived from an EMBL/GenBank/DDBJ whole genome shotgun (WGS) entry which is preliminary data.</text>
</comment>
<evidence type="ECO:0000313" key="9">
    <source>
        <dbReference type="EMBL" id="KIS24158.1"/>
    </source>
</evidence>
<proteinExistence type="inferred from homology"/>
<evidence type="ECO:0000313" key="10">
    <source>
        <dbReference type="Proteomes" id="UP000032250"/>
    </source>
</evidence>
<feature type="transmembrane region" description="Helical" evidence="7">
    <location>
        <begin position="190"/>
        <end position="208"/>
    </location>
</feature>
<feature type="transmembrane region" description="Helical" evidence="7">
    <location>
        <begin position="123"/>
        <end position="142"/>
    </location>
</feature>
<dbReference type="AlphaFoldDB" id="A0A0D1A044"/>
<dbReference type="PROSITE" id="PS50928">
    <property type="entry name" value="ABC_TM1"/>
    <property type="match status" value="1"/>
</dbReference>
<evidence type="ECO:0000259" key="8">
    <source>
        <dbReference type="PROSITE" id="PS50928"/>
    </source>
</evidence>
<protein>
    <submittedName>
        <fullName evidence="9">ABC transporter permease</fullName>
    </submittedName>
</protein>
<keyword evidence="2 7" id="KW-0813">Transport</keyword>
<dbReference type="FunFam" id="1.10.3720.10:FF:000003">
    <property type="entry name" value="Aliphatic sulfonate ABC transporter permease"/>
    <property type="match status" value="1"/>
</dbReference>
<evidence type="ECO:0000256" key="1">
    <source>
        <dbReference type="ARBA" id="ARBA00004651"/>
    </source>
</evidence>
<dbReference type="PANTHER" id="PTHR30151:SF38">
    <property type="entry name" value="ALIPHATIC SULFONATES TRANSPORT PERMEASE PROTEIN SSUC-RELATED"/>
    <property type="match status" value="1"/>
</dbReference>
<keyword evidence="4 7" id="KW-0812">Transmembrane</keyword>
<gene>
    <name evidence="9" type="ORF">N495_11385</name>
</gene>
<dbReference type="Pfam" id="PF00528">
    <property type="entry name" value="BPD_transp_1"/>
    <property type="match status" value="1"/>
</dbReference>
<keyword evidence="6 7" id="KW-0472">Membrane</keyword>
<accession>A0A0D1A044</accession>
<evidence type="ECO:0000256" key="7">
    <source>
        <dbReference type="RuleBase" id="RU363032"/>
    </source>
</evidence>
<reference evidence="9 10" key="1">
    <citation type="submission" date="2014-06" db="EMBL/GenBank/DDBJ databases">
        <title>Genome characterization of distinct group I Clostridium botulinum lineages.</title>
        <authorList>
            <person name="Giordani F."/>
            <person name="Anselmo A."/>
            <person name="Fillo S."/>
            <person name="Palozzi A.M."/>
            <person name="Fortunato A."/>
            <person name="Gentile B."/>
            <person name="Ciammaruconi A."/>
            <person name="Anniballi F."/>
            <person name="De Medici D."/>
            <person name="Lista F."/>
        </authorList>
    </citation>
    <scope>NUCLEOTIDE SEQUENCE [LARGE SCALE GENOMIC DNA]</scope>
    <source>
        <strain evidence="9 10">B2 450</strain>
    </source>
</reference>
<keyword evidence="5 7" id="KW-1133">Transmembrane helix</keyword>
<evidence type="ECO:0000256" key="2">
    <source>
        <dbReference type="ARBA" id="ARBA00022448"/>
    </source>
</evidence>
<evidence type="ECO:0000256" key="3">
    <source>
        <dbReference type="ARBA" id="ARBA00022475"/>
    </source>
</evidence>
<comment type="subcellular location">
    <subcellularLocation>
        <location evidence="1 7">Cell membrane</location>
        <topology evidence="1 7">Multi-pass membrane protein</topology>
    </subcellularLocation>
</comment>
<dbReference type="CDD" id="cd06261">
    <property type="entry name" value="TM_PBP2"/>
    <property type="match status" value="1"/>
</dbReference>
<dbReference type="PATRIC" id="fig|1379739.3.peg.2651"/>
<dbReference type="InterPro" id="IPR035906">
    <property type="entry name" value="MetI-like_sf"/>
</dbReference>
<evidence type="ECO:0000256" key="5">
    <source>
        <dbReference type="ARBA" id="ARBA00022989"/>
    </source>
</evidence>
<dbReference type="PANTHER" id="PTHR30151">
    <property type="entry name" value="ALKANE SULFONATE ABC TRANSPORTER-RELATED, MEMBRANE SUBUNIT"/>
    <property type="match status" value="1"/>
</dbReference>
<keyword evidence="3" id="KW-1003">Cell membrane</keyword>
<feature type="domain" description="ABC transmembrane type-1" evidence="8">
    <location>
        <begin position="57"/>
        <end position="241"/>
    </location>
</feature>
<dbReference type="GO" id="GO:0005886">
    <property type="term" value="C:plasma membrane"/>
    <property type="evidence" value="ECO:0007669"/>
    <property type="project" value="UniProtKB-SubCell"/>
</dbReference>
<evidence type="ECO:0000256" key="4">
    <source>
        <dbReference type="ARBA" id="ARBA00022692"/>
    </source>
</evidence>
<dbReference type="Proteomes" id="UP000032250">
    <property type="component" value="Unassembled WGS sequence"/>
</dbReference>
<comment type="similarity">
    <text evidence="7">Belongs to the binding-protein-dependent transport system permease family.</text>
</comment>
<feature type="transmembrane region" description="Helical" evidence="7">
    <location>
        <begin position="12"/>
        <end position="29"/>
    </location>
</feature>
<feature type="transmembrane region" description="Helical" evidence="7">
    <location>
        <begin position="67"/>
        <end position="85"/>
    </location>
</feature>
<dbReference type="Gene3D" id="1.10.3720.10">
    <property type="entry name" value="MetI-like"/>
    <property type="match status" value="1"/>
</dbReference>